<dbReference type="EMBL" id="JALJOR010000002">
    <property type="protein sequence ID" value="KAK9824627.1"/>
    <property type="molecule type" value="Genomic_DNA"/>
</dbReference>
<feature type="coiled-coil region" evidence="1">
    <location>
        <begin position="25"/>
        <end position="52"/>
    </location>
</feature>
<dbReference type="PANTHER" id="PTHR46725:SF1">
    <property type="entry name" value="COILED-COIL DOMAIN-CONTAINING PROTEIN 57"/>
    <property type="match status" value="1"/>
</dbReference>
<dbReference type="PANTHER" id="PTHR46725">
    <property type="entry name" value="COILED-COIL DOMAIN-CONTAINING PROTEIN 57"/>
    <property type="match status" value="1"/>
</dbReference>
<keyword evidence="1" id="KW-0175">Coiled coil</keyword>
<evidence type="ECO:0000256" key="2">
    <source>
        <dbReference type="SAM" id="MobiDB-lite"/>
    </source>
</evidence>
<feature type="compositionally biased region" description="Low complexity" evidence="2">
    <location>
        <begin position="569"/>
        <end position="580"/>
    </location>
</feature>
<dbReference type="GO" id="GO:0007020">
    <property type="term" value="P:microtubule nucleation"/>
    <property type="evidence" value="ECO:0007669"/>
    <property type="project" value="TreeGrafter"/>
</dbReference>
<evidence type="ECO:0000313" key="3">
    <source>
        <dbReference type="EMBL" id="KAK9824627.1"/>
    </source>
</evidence>
<feature type="coiled-coil region" evidence="1">
    <location>
        <begin position="81"/>
        <end position="162"/>
    </location>
</feature>
<protein>
    <submittedName>
        <fullName evidence="3">Uncharacterized protein</fullName>
    </submittedName>
</protein>
<dbReference type="GO" id="GO:0045931">
    <property type="term" value="P:positive regulation of mitotic cell cycle"/>
    <property type="evidence" value="ECO:0007669"/>
    <property type="project" value="TreeGrafter"/>
</dbReference>
<feature type="compositionally biased region" description="Polar residues" evidence="2">
    <location>
        <begin position="755"/>
        <end position="779"/>
    </location>
</feature>
<feature type="compositionally biased region" description="Low complexity" evidence="2">
    <location>
        <begin position="521"/>
        <end position="532"/>
    </location>
</feature>
<feature type="region of interest" description="Disordered" evidence="2">
    <location>
        <begin position="506"/>
        <end position="655"/>
    </location>
</feature>
<name>A0AAW1QU75_9CHLO</name>
<feature type="coiled-coil region" evidence="1">
    <location>
        <begin position="249"/>
        <end position="501"/>
    </location>
</feature>
<dbReference type="InterPro" id="IPR042481">
    <property type="entry name" value="CCDC57"/>
</dbReference>
<evidence type="ECO:0000313" key="4">
    <source>
        <dbReference type="Proteomes" id="UP001489004"/>
    </source>
</evidence>
<dbReference type="Proteomes" id="UP001489004">
    <property type="component" value="Unassembled WGS sequence"/>
</dbReference>
<dbReference type="GO" id="GO:0005876">
    <property type="term" value="C:spindle microtubule"/>
    <property type="evidence" value="ECO:0007669"/>
    <property type="project" value="TreeGrafter"/>
</dbReference>
<organism evidence="3 4">
    <name type="scientific">[Myrmecia] bisecta</name>
    <dbReference type="NCBI Taxonomy" id="41462"/>
    <lineage>
        <taxon>Eukaryota</taxon>
        <taxon>Viridiplantae</taxon>
        <taxon>Chlorophyta</taxon>
        <taxon>core chlorophytes</taxon>
        <taxon>Trebouxiophyceae</taxon>
        <taxon>Trebouxiales</taxon>
        <taxon>Trebouxiaceae</taxon>
        <taxon>Myrmecia</taxon>
    </lineage>
</organism>
<proteinExistence type="predicted"/>
<dbReference type="GO" id="GO:0060271">
    <property type="term" value="P:cilium assembly"/>
    <property type="evidence" value="ECO:0007669"/>
    <property type="project" value="TreeGrafter"/>
</dbReference>
<feature type="region of interest" description="Disordered" evidence="2">
    <location>
        <begin position="696"/>
        <end position="809"/>
    </location>
</feature>
<sequence>MAMDTVSMLLSQKEEEVARMRLESFRALETQLAERERQLEDTSNKLLLLQQDFEYNLQLLDGRDEELERYDAEFANLGASLADKDRMLAEYRSALAELESEVTVERARARETEAAAQAKRRELEASLAQARCAGEEALLRQREEFALRERALEREVAEARSDLERQWRELSAGFEDQLRRLEVEYTSRADQATEAAQLAQQLAAEREAEAAAAHAAARTAQEAAAGAAQEARAGEKGAKALAAELERVTRTKDARIAHLEQDCQRLQQQIATLEVEHKGHVAELMADVDAMKLVVAEQRQDAEAAAQRAQRETQEQLSNLRARLAVATEGRSEVQAQLLESQAVLKGLQRELTEQAENMTSERDAAVNDLERRLAELTRQRDREVQEAKQEAWAKAEEATHLRRQVETLKATLDERRKDVASYKEQLVAAGERERELQRRLTQAALEAEEALDNREVAVAAENEGLIRSLIEQRDAANGALADAEGRCAAKDEEIALLRQEHSFYQGRQRGHSPSQGLGASPQGPLPSQSPGKLPPSRRRNSPSPDHPGSDPKISNPPDGLHMAGPRLTNPSNPTSQLPTPSTPSPPASPQSGAAFWLGPAGPTGHIQGLMSQAAAMRYSASPRASWESLSRPPSPEPPSGLHRGLGQQPGEVRRSWEVLPSAPPQLLLENQQLKATLDEAESENIRLRAGIAAMRADMETLQPPQPSGPAPPQAAAAPAGQTRPPLLSFGSRTIEATNADGHPQNAEIGVEGSQAPTTSSRPNPVPASQKSTPSQVQQKARLKVLQQQRQKHVPLARVRNYNERDPTA</sequence>
<keyword evidence="4" id="KW-1185">Reference proteome</keyword>
<comment type="caution">
    <text evidence="3">The sequence shown here is derived from an EMBL/GenBank/DDBJ whole genome shotgun (WGS) entry which is preliminary data.</text>
</comment>
<accession>A0AAW1QU75</accession>
<feature type="compositionally biased region" description="Pro residues" evidence="2">
    <location>
        <begin position="704"/>
        <end position="713"/>
    </location>
</feature>
<evidence type="ECO:0000256" key="1">
    <source>
        <dbReference type="SAM" id="Coils"/>
    </source>
</evidence>
<gene>
    <name evidence="3" type="ORF">WJX72_011837</name>
</gene>
<reference evidence="3 4" key="1">
    <citation type="journal article" date="2024" name="Nat. Commun.">
        <title>Phylogenomics reveals the evolutionary origins of lichenization in chlorophyte algae.</title>
        <authorList>
            <person name="Puginier C."/>
            <person name="Libourel C."/>
            <person name="Otte J."/>
            <person name="Skaloud P."/>
            <person name="Haon M."/>
            <person name="Grisel S."/>
            <person name="Petersen M."/>
            <person name="Berrin J.G."/>
            <person name="Delaux P.M."/>
            <person name="Dal Grande F."/>
            <person name="Keller J."/>
        </authorList>
    </citation>
    <scope>NUCLEOTIDE SEQUENCE [LARGE SCALE GENOMIC DNA]</scope>
    <source>
        <strain evidence="3 4">SAG 2043</strain>
    </source>
</reference>
<dbReference type="AlphaFoldDB" id="A0AAW1QU75"/>
<feature type="compositionally biased region" description="Low complexity" evidence="2">
    <location>
        <begin position="714"/>
        <end position="726"/>
    </location>
</feature>